<feature type="domain" description="Major facilitator superfamily (MFS) profile" evidence="8">
    <location>
        <begin position="1"/>
        <end position="160"/>
    </location>
</feature>
<organism evidence="9 10">
    <name type="scientific">Phyllostomus discolor</name>
    <name type="common">pale spear-nosed bat</name>
    <dbReference type="NCBI Taxonomy" id="89673"/>
    <lineage>
        <taxon>Eukaryota</taxon>
        <taxon>Metazoa</taxon>
        <taxon>Chordata</taxon>
        <taxon>Craniata</taxon>
        <taxon>Vertebrata</taxon>
        <taxon>Euteleostomi</taxon>
        <taxon>Mammalia</taxon>
        <taxon>Eutheria</taxon>
        <taxon>Laurasiatheria</taxon>
        <taxon>Chiroptera</taxon>
        <taxon>Yangochiroptera</taxon>
        <taxon>Phyllostomidae</taxon>
        <taxon>Phyllostominae</taxon>
        <taxon>Phyllostomus</taxon>
    </lineage>
</organism>
<keyword evidence="4" id="KW-0769">Symport</keyword>
<dbReference type="PANTHER" id="PTHR11662">
    <property type="entry name" value="SOLUTE CARRIER FAMILY 17"/>
    <property type="match status" value="1"/>
</dbReference>
<dbReference type="GO" id="GO:0006820">
    <property type="term" value="P:monoatomic anion transport"/>
    <property type="evidence" value="ECO:0007669"/>
    <property type="project" value="TreeGrafter"/>
</dbReference>
<keyword evidence="3 7" id="KW-0812">Transmembrane</keyword>
<dbReference type="Gene3D" id="1.20.1250.20">
    <property type="entry name" value="MFS general substrate transporter like domains"/>
    <property type="match status" value="1"/>
</dbReference>
<dbReference type="SUPFAM" id="SSF103473">
    <property type="entry name" value="MFS general substrate transporter"/>
    <property type="match status" value="1"/>
</dbReference>
<keyword evidence="6 7" id="KW-0472">Membrane</keyword>
<dbReference type="GO" id="GO:0016324">
    <property type="term" value="C:apical plasma membrane"/>
    <property type="evidence" value="ECO:0007669"/>
    <property type="project" value="TreeGrafter"/>
</dbReference>
<sequence>MAAIFVCSNLGGVLADALLSRKVLRILVIRRLFTAVGVLASSLFTVLLSWASGSRGITIAFLMLSLVPCSFCHAGAFVNFMDIAPRYSGFLKGLSQIFTNLSAVIAPTVCGFFISQDAESGWRNTFLLSAAINLLGLVIFLIFSRADVQEWAKDQMVTRL</sequence>
<evidence type="ECO:0000256" key="5">
    <source>
        <dbReference type="ARBA" id="ARBA00022989"/>
    </source>
</evidence>
<proteinExistence type="predicted"/>
<dbReference type="InterPro" id="IPR050382">
    <property type="entry name" value="MFS_Na/Anion_cotransporter"/>
</dbReference>
<dbReference type="EMBL" id="JABVXQ010000015">
    <property type="protein sequence ID" value="KAF6075904.1"/>
    <property type="molecule type" value="Genomic_DNA"/>
</dbReference>
<accession>A0A834DD90</accession>
<dbReference type="InterPro" id="IPR020846">
    <property type="entry name" value="MFS_dom"/>
</dbReference>
<feature type="transmembrane region" description="Helical" evidence="7">
    <location>
        <begin position="32"/>
        <end position="51"/>
    </location>
</feature>
<evidence type="ECO:0000313" key="10">
    <source>
        <dbReference type="Proteomes" id="UP000664940"/>
    </source>
</evidence>
<keyword evidence="5 7" id="KW-1133">Transmembrane helix</keyword>
<feature type="transmembrane region" description="Helical" evidence="7">
    <location>
        <begin position="57"/>
        <end position="81"/>
    </location>
</feature>
<feature type="transmembrane region" description="Helical" evidence="7">
    <location>
        <begin position="93"/>
        <end position="114"/>
    </location>
</feature>
<evidence type="ECO:0000256" key="2">
    <source>
        <dbReference type="ARBA" id="ARBA00022448"/>
    </source>
</evidence>
<dbReference type="PROSITE" id="PS50850">
    <property type="entry name" value="MFS"/>
    <property type="match status" value="1"/>
</dbReference>
<dbReference type="Proteomes" id="UP000664940">
    <property type="component" value="Unassembled WGS sequence"/>
</dbReference>
<dbReference type="FunFam" id="1.20.1250.20:FF:000003">
    <property type="entry name" value="Solute carrier family 17 member 3"/>
    <property type="match status" value="1"/>
</dbReference>
<evidence type="ECO:0000313" key="9">
    <source>
        <dbReference type="EMBL" id="KAF6075904.1"/>
    </source>
</evidence>
<dbReference type="AlphaFoldDB" id="A0A834DD90"/>
<comment type="caution">
    <text evidence="9">The sequence shown here is derived from an EMBL/GenBank/DDBJ whole genome shotgun (WGS) entry which is preliminary data.</text>
</comment>
<evidence type="ECO:0000259" key="8">
    <source>
        <dbReference type="PROSITE" id="PS50850"/>
    </source>
</evidence>
<evidence type="ECO:0000256" key="3">
    <source>
        <dbReference type="ARBA" id="ARBA00022692"/>
    </source>
</evidence>
<evidence type="ECO:0000256" key="7">
    <source>
        <dbReference type="SAM" id="Phobius"/>
    </source>
</evidence>
<keyword evidence="2" id="KW-0813">Transport</keyword>
<evidence type="ECO:0000256" key="6">
    <source>
        <dbReference type="ARBA" id="ARBA00023136"/>
    </source>
</evidence>
<name>A0A834DD90_9CHIR</name>
<dbReference type="InterPro" id="IPR036259">
    <property type="entry name" value="MFS_trans_sf"/>
</dbReference>
<protein>
    <submittedName>
        <fullName evidence="9">Solute carrier family 17 member 4</fullName>
    </submittedName>
</protein>
<dbReference type="GO" id="GO:0015293">
    <property type="term" value="F:symporter activity"/>
    <property type="evidence" value="ECO:0007669"/>
    <property type="project" value="UniProtKB-KW"/>
</dbReference>
<dbReference type="PANTHER" id="PTHR11662:SF284">
    <property type="entry name" value="SMALL INTESTINE URATE EXPORTER-RELATED"/>
    <property type="match status" value="1"/>
</dbReference>
<evidence type="ECO:0000256" key="1">
    <source>
        <dbReference type="ARBA" id="ARBA00004141"/>
    </source>
</evidence>
<gene>
    <name evidence="9" type="ORF">HJG60_017365</name>
</gene>
<comment type="subcellular location">
    <subcellularLocation>
        <location evidence="1">Membrane</location>
        <topology evidence="1">Multi-pass membrane protein</topology>
    </subcellularLocation>
</comment>
<feature type="transmembrane region" description="Helical" evidence="7">
    <location>
        <begin position="126"/>
        <end position="143"/>
    </location>
</feature>
<evidence type="ECO:0000256" key="4">
    <source>
        <dbReference type="ARBA" id="ARBA00022847"/>
    </source>
</evidence>
<dbReference type="GO" id="GO:0044341">
    <property type="term" value="P:sodium-dependent phosphate transport"/>
    <property type="evidence" value="ECO:0007669"/>
    <property type="project" value="TreeGrafter"/>
</dbReference>
<reference evidence="9 10" key="1">
    <citation type="journal article" date="2020" name="Nature">
        <title>Six reference-quality genomes reveal evolution of bat adaptations.</title>
        <authorList>
            <person name="Jebb D."/>
            <person name="Huang Z."/>
            <person name="Pippel M."/>
            <person name="Hughes G.M."/>
            <person name="Lavrichenko K."/>
            <person name="Devanna P."/>
            <person name="Winkler S."/>
            <person name="Jermiin L.S."/>
            <person name="Skirmuntt E.C."/>
            <person name="Katzourakis A."/>
            <person name="Burkitt-Gray L."/>
            <person name="Ray D.A."/>
            <person name="Sullivan K.A.M."/>
            <person name="Roscito J.G."/>
            <person name="Kirilenko B.M."/>
            <person name="Davalos L.M."/>
            <person name="Corthals A.P."/>
            <person name="Power M.L."/>
            <person name="Jones G."/>
            <person name="Ransome R.D."/>
            <person name="Dechmann D.K.N."/>
            <person name="Locatelli A.G."/>
            <person name="Puechmaille S.J."/>
            <person name="Fedrigo O."/>
            <person name="Jarvis E.D."/>
            <person name="Hiller M."/>
            <person name="Vernes S.C."/>
            <person name="Myers E.W."/>
            <person name="Teeling E.C."/>
        </authorList>
    </citation>
    <scope>NUCLEOTIDE SEQUENCE [LARGE SCALE GENOMIC DNA]</scope>
    <source>
        <strain evidence="9">Bat1K_MPI-CBG_1</strain>
    </source>
</reference>